<dbReference type="InterPro" id="IPR051334">
    <property type="entry name" value="SRPK"/>
</dbReference>
<dbReference type="GO" id="GO:0004674">
    <property type="term" value="F:protein serine/threonine kinase activity"/>
    <property type="evidence" value="ECO:0007669"/>
    <property type="project" value="UniProtKB-KW"/>
</dbReference>
<feature type="chain" id="PRO_5040152305" description="non-specific serine/threonine protein kinase" evidence="10">
    <location>
        <begin position="19"/>
        <end position="533"/>
    </location>
</feature>
<dbReference type="EC" id="2.7.11.1" evidence="1"/>
<keyword evidence="5" id="KW-0418">Kinase</keyword>
<dbReference type="PANTHER" id="PTHR47634">
    <property type="entry name" value="PROTEIN KINASE DOMAIN-CONTAINING PROTEIN-RELATED"/>
    <property type="match status" value="1"/>
</dbReference>
<comment type="caution">
    <text evidence="12">The sequence shown here is derived from an EMBL/GenBank/DDBJ whole genome shotgun (WGS) entry which is preliminary data.</text>
</comment>
<keyword evidence="4 9" id="KW-0547">Nucleotide-binding</keyword>
<comment type="catalytic activity">
    <reaction evidence="7">
        <text>L-threonyl-[protein] + ATP = O-phospho-L-threonyl-[protein] + ADP + H(+)</text>
        <dbReference type="Rhea" id="RHEA:46608"/>
        <dbReference type="Rhea" id="RHEA-COMP:11060"/>
        <dbReference type="Rhea" id="RHEA-COMP:11605"/>
        <dbReference type="ChEBI" id="CHEBI:15378"/>
        <dbReference type="ChEBI" id="CHEBI:30013"/>
        <dbReference type="ChEBI" id="CHEBI:30616"/>
        <dbReference type="ChEBI" id="CHEBI:61977"/>
        <dbReference type="ChEBI" id="CHEBI:456216"/>
        <dbReference type="EC" id="2.7.11.1"/>
    </reaction>
</comment>
<keyword evidence="2" id="KW-0723">Serine/threonine-protein kinase</keyword>
<dbReference type="PROSITE" id="PS50011">
    <property type="entry name" value="PROTEIN_KINASE_DOM"/>
    <property type="match status" value="1"/>
</dbReference>
<sequence length="533" mass="59362">MHFPTILASLLTVSGSMAAAVKQEENVGVAMMTYNGDESLPLNVPFGVLSTNKGVKVTELEIVNVYSSVKGVKPPKADQVTCQAYKDQWGTIPVSKDFTAKKSAVISTKPAAPVWVLCRVNASNPDTAISTPPIRYRYIPEVETIDDYRPGGYHPIQINDSLHDDRYRIVHKLGHGSFSTVWLALDQESSEYVAVKVGTAEADRHEADILCQLATASIEEPSIHTVIDQFIIDGPNGKHPCFVTTPARCSLTVAKEESDSRLFQLEVAHSLAAQLVTAVAHVHSHGYAHGDLHLGNLTLRLPASLNSLTVERFYAKFGAPEPEPVVGIDGMSRPAPGIPSHVFAPVWLGIVSDELPLHEAKLLLSDFGVTFRPEDESRFQSNAPLVVRPPESYFDPNTPLTLKSDIWSLGCLIFELFAHRSLIDGIIAPQDDIMAQQVHLQGPLPLEWWSTWKERPKWFDTAGKPLSKECDIWSWERRFDQWIEEPRQFWGMDSIWEEEKAAFLDLLKRMLAWKPTDRPSATERTCEVADTIN</sequence>
<evidence type="ECO:0000256" key="1">
    <source>
        <dbReference type="ARBA" id="ARBA00012513"/>
    </source>
</evidence>
<keyword evidence="10" id="KW-0732">Signal</keyword>
<evidence type="ECO:0000313" key="13">
    <source>
        <dbReference type="Proteomes" id="UP000782241"/>
    </source>
</evidence>
<dbReference type="EMBL" id="JAGPUO010000016">
    <property type="protein sequence ID" value="KAG5657693.1"/>
    <property type="molecule type" value="Genomic_DNA"/>
</dbReference>
<evidence type="ECO:0000256" key="7">
    <source>
        <dbReference type="ARBA" id="ARBA00047899"/>
    </source>
</evidence>
<name>A0A9P7H0F0_9HYPO</name>
<dbReference type="PROSITE" id="PS00107">
    <property type="entry name" value="PROTEIN_KINASE_ATP"/>
    <property type="match status" value="1"/>
</dbReference>
<feature type="signal peptide" evidence="10">
    <location>
        <begin position="1"/>
        <end position="18"/>
    </location>
</feature>
<comment type="catalytic activity">
    <reaction evidence="8">
        <text>L-seryl-[protein] + ATP = O-phospho-L-seryl-[protein] + ADP + H(+)</text>
        <dbReference type="Rhea" id="RHEA:17989"/>
        <dbReference type="Rhea" id="RHEA-COMP:9863"/>
        <dbReference type="Rhea" id="RHEA-COMP:11604"/>
        <dbReference type="ChEBI" id="CHEBI:15378"/>
        <dbReference type="ChEBI" id="CHEBI:29999"/>
        <dbReference type="ChEBI" id="CHEBI:30616"/>
        <dbReference type="ChEBI" id="CHEBI:83421"/>
        <dbReference type="ChEBI" id="CHEBI:456216"/>
        <dbReference type="EC" id="2.7.11.1"/>
    </reaction>
</comment>
<proteinExistence type="predicted"/>
<gene>
    <name evidence="12" type="ORF">KAF25_007726</name>
</gene>
<dbReference type="InterPro" id="IPR011009">
    <property type="entry name" value="Kinase-like_dom_sf"/>
</dbReference>
<evidence type="ECO:0000259" key="11">
    <source>
        <dbReference type="PROSITE" id="PS50011"/>
    </source>
</evidence>
<evidence type="ECO:0000256" key="3">
    <source>
        <dbReference type="ARBA" id="ARBA00022679"/>
    </source>
</evidence>
<dbReference type="SUPFAM" id="SSF56112">
    <property type="entry name" value="Protein kinase-like (PK-like)"/>
    <property type="match status" value="1"/>
</dbReference>
<dbReference type="SMART" id="SM00220">
    <property type="entry name" value="S_TKc"/>
    <property type="match status" value="1"/>
</dbReference>
<dbReference type="GO" id="GO:0000245">
    <property type="term" value="P:spliceosomal complex assembly"/>
    <property type="evidence" value="ECO:0007669"/>
    <property type="project" value="TreeGrafter"/>
</dbReference>
<dbReference type="GO" id="GO:0005524">
    <property type="term" value="F:ATP binding"/>
    <property type="evidence" value="ECO:0007669"/>
    <property type="project" value="UniProtKB-UniRule"/>
</dbReference>
<feature type="binding site" evidence="9">
    <location>
        <position position="196"/>
    </location>
    <ligand>
        <name>ATP</name>
        <dbReference type="ChEBI" id="CHEBI:30616"/>
    </ligand>
</feature>
<evidence type="ECO:0000256" key="4">
    <source>
        <dbReference type="ARBA" id="ARBA00022741"/>
    </source>
</evidence>
<dbReference type="Gene3D" id="3.30.200.20">
    <property type="entry name" value="Phosphorylase Kinase, domain 1"/>
    <property type="match status" value="1"/>
</dbReference>
<accession>A0A9P7H0F0</accession>
<evidence type="ECO:0000256" key="10">
    <source>
        <dbReference type="SAM" id="SignalP"/>
    </source>
</evidence>
<evidence type="ECO:0000256" key="6">
    <source>
        <dbReference type="ARBA" id="ARBA00022840"/>
    </source>
</evidence>
<dbReference type="Gene3D" id="1.10.510.10">
    <property type="entry name" value="Transferase(Phosphotransferase) domain 1"/>
    <property type="match status" value="1"/>
</dbReference>
<keyword evidence="6 9" id="KW-0067">ATP-binding</keyword>
<evidence type="ECO:0000313" key="12">
    <source>
        <dbReference type="EMBL" id="KAG5657693.1"/>
    </source>
</evidence>
<dbReference type="Proteomes" id="UP000782241">
    <property type="component" value="Unassembled WGS sequence"/>
</dbReference>
<dbReference type="AlphaFoldDB" id="A0A9P7H0F0"/>
<keyword evidence="13" id="KW-1185">Reference proteome</keyword>
<dbReference type="Pfam" id="PF00069">
    <property type="entry name" value="Pkinase"/>
    <property type="match status" value="2"/>
</dbReference>
<evidence type="ECO:0000256" key="9">
    <source>
        <dbReference type="PROSITE-ProRule" id="PRU10141"/>
    </source>
</evidence>
<evidence type="ECO:0000256" key="5">
    <source>
        <dbReference type="ARBA" id="ARBA00022777"/>
    </source>
</evidence>
<feature type="domain" description="Protein kinase" evidence="11">
    <location>
        <begin position="167"/>
        <end position="533"/>
    </location>
</feature>
<evidence type="ECO:0000256" key="2">
    <source>
        <dbReference type="ARBA" id="ARBA00022527"/>
    </source>
</evidence>
<evidence type="ECO:0000256" key="8">
    <source>
        <dbReference type="ARBA" id="ARBA00048679"/>
    </source>
</evidence>
<dbReference type="GO" id="GO:0050684">
    <property type="term" value="P:regulation of mRNA processing"/>
    <property type="evidence" value="ECO:0007669"/>
    <property type="project" value="TreeGrafter"/>
</dbReference>
<protein>
    <recommendedName>
        <fullName evidence="1">non-specific serine/threonine protein kinase</fullName>
        <ecNumber evidence="1">2.7.11.1</ecNumber>
    </recommendedName>
</protein>
<reference evidence="12" key="1">
    <citation type="submission" date="2021-04" db="EMBL/GenBank/DDBJ databases">
        <title>Draft genome of Fusarium avenaceum strain F156N33, isolated from an atmospheric sample in Virginia.</title>
        <authorList>
            <person name="Yang S."/>
            <person name="Vinatzer B.A."/>
            <person name="Coleman J."/>
        </authorList>
    </citation>
    <scope>NUCLEOTIDE SEQUENCE</scope>
    <source>
        <strain evidence="12">F156N33</strain>
    </source>
</reference>
<keyword evidence="3" id="KW-0808">Transferase</keyword>
<dbReference type="InterPro" id="IPR000719">
    <property type="entry name" value="Prot_kinase_dom"/>
</dbReference>
<dbReference type="InterPro" id="IPR017441">
    <property type="entry name" value="Protein_kinase_ATP_BS"/>
</dbReference>
<dbReference type="PANTHER" id="PTHR47634:SF9">
    <property type="entry name" value="PROTEIN KINASE DOMAIN-CONTAINING PROTEIN-RELATED"/>
    <property type="match status" value="1"/>
</dbReference>
<organism evidence="12 13">
    <name type="scientific">Fusarium avenaceum</name>
    <dbReference type="NCBI Taxonomy" id="40199"/>
    <lineage>
        <taxon>Eukaryota</taxon>
        <taxon>Fungi</taxon>
        <taxon>Dikarya</taxon>
        <taxon>Ascomycota</taxon>
        <taxon>Pezizomycotina</taxon>
        <taxon>Sordariomycetes</taxon>
        <taxon>Hypocreomycetidae</taxon>
        <taxon>Hypocreales</taxon>
        <taxon>Nectriaceae</taxon>
        <taxon>Fusarium</taxon>
        <taxon>Fusarium tricinctum species complex</taxon>
    </lineage>
</organism>